<dbReference type="PANTHER" id="PTHR23280">
    <property type="entry name" value="4.1 G PROTEIN"/>
    <property type="match status" value="1"/>
</dbReference>
<evidence type="ECO:0000259" key="1">
    <source>
        <dbReference type="PROSITE" id="PS50057"/>
    </source>
</evidence>
<dbReference type="InterPro" id="IPR000299">
    <property type="entry name" value="FERM_domain"/>
</dbReference>
<dbReference type="PANTHER" id="PTHR23280:SF32">
    <property type="entry name" value="FI22325P1"/>
    <property type="match status" value="1"/>
</dbReference>
<keyword evidence="3" id="KW-1185">Reference proteome</keyword>
<feature type="non-terminal residue" evidence="2">
    <location>
        <position position="1"/>
    </location>
</feature>
<dbReference type="GO" id="GO:0031032">
    <property type="term" value="P:actomyosin structure organization"/>
    <property type="evidence" value="ECO:0007669"/>
    <property type="project" value="TreeGrafter"/>
</dbReference>
<proteinExistence type="predicted"/>
<dbReference type="AlphaFoldDB" id="A0A368H103"/>
<evidence type="ECO:0000313" key="3">
    <source>
        <dbReference type="Proteomes" id="UP000252519"/>
    </source>
</evidence>
<dbReference type="GO" id="GO:0005856">
    <property type="term" value="C:cytoskeleton"/>
    <property type="evidence" value="ECO:0007669"/>
    <property type="project" value="TreeGrafter"/>
</dbReference>
<evidence type="ECO:0000313" key="2">
    <source>
        <dbReference type="EMBL" id="RCN50301.1"/>
    </source>
</evidence>
<organism evidence="2 3">
    <name type="scientific">Ancylostoma caninum</name>
    <name type="common">Dog hookworm</name>
    <dbReference type="NCBI Taxonomy" id="29170"/>
    <lineage>
        <taxon>Eukaryota</taxon>
        <taxon>Metazoa</taxon>
        <taxon>Ecdysozoa</taxon>
        <taxon>Nematoda</taxon>
        <taxon>Chromadorea</taxon>
        <taxon>Rhabditida</taxon>
        <taxon>Rhabditina</taxon>
        <taxon>Rhabditomorpha</taxon>
        <taxon>Strongyloidea</taxon>
        <taxon>Ancylostomatidae</taxon>
        <taxon>Ancylostomatinae</taxon>
        <taxon>Ancylostoma</taxon>
    </lineage>
</organism>
<dbReference type="STRING" id="29170.A0A368H103"/>
<dbReference type="Pfam" id="PF09379">
    <property type="entry name" value="FERM_N"/>
    <property type="match status" value="1"/>
</dbReference>
<dbReference type="PROSITE" id="PS50057">
    <property type="entry name" value="FERM_3"/>
    <property type="match status" value="1"/>
</dbReference>
<sequence>LRTFQRSQPAQSILDYICELKNIREKDYLGLRYQDHNKHRYWVDLSRPVSHIAKQFKSDSLALRLRFRYYPAEPSHLREDVSRLALHRTCFAFPASCHSILLCKVFNVGGRASWRVLKFGGH</sequence>
<dbReference type="InterPro" id="IPR029071">
    <property type="entry name" value="Ubiquitin-like_domsf"/>
</dbReference>
<dbReference type="InterPro" id="IPR018979">
    <property type="entry name" value="FERM_N"/>
</dbReference>
<name>A0A368H103_ANCCA</name>
<dbReference type="OrthoDB" id="5836063at2759"/>
<protein>
    <submittedName>
        <fullName evidence="2">FERM protein</fullName>
    </submittedName>
</protein>
<accession>A0A368H103</accession>
<dbReference type="Gene3D" id="3.10.20.90">
    <property type="entry name" value="Phosphatidylinositol 3-kinase Catalytic Subunit, Chain A, domain 1"/>
    <property type="match status" value="1"/>
</dbReference>
<dbReference type="SUPFAM" id="SSF54236">
    <property type="entry name" value="Ubiquitin-like"/>
    <property type="match status" value="1"/>
</dbReference>
<reference evidence="2 3" key="1">
    <citation type="submission" date="2014-10" db="EMBL/GenBank/DDBJ databases">
        <title>Draft genome of the hookworm Ancylostoma caninum.</title>
        <authorList>
            <person name="Mitreva M."/>
        </authorList>
    </citation>
    <scope>NUCLEOTIDE SEQUENCE [LARGE SCALE GENOMIC DNA]</scope>
    <source>
        <strain evidence="2 3">Baltimore</strain>
    </source>
</reference>
<gene>
    <name evidence="2" type="ORF">ANCCAN_03523</name>
</gene>
<feature type="domain" description="FERM" evidence="1">
    <location>
        <begin position="1"/>
        <end position="122"/>
    </location>
</feature>
<comment type="caution">
    <text evidence="2">The sequence shown here is derived from an EMBL/GenBank/DDBJ whole genome shotgun (WGS) entry which is preliminary data.</text>
</comment>
<dbReference type="Proteomes" id="UP000252519">
    <property type="component" value="Unassembled WGS sequence"/>
</dbReference>
<dbReference type="EMBL" id="JOJR01000024">
    <property type="protein sequence ID" value="RCN50301.1"/>
    <property type="molecule type" value="Genomic_DNA"/>
</dbReference>